<dbReference type="EMBL" id="AWWV01009006">
    <property type="protein sequence ID" value="OMO88390.1"/>
    <property type="molecule type" value="Genomic_DNA"/>
</dbReference>
<dbReference type="Gramene" id="OMO88390">
    <property type="protein sequence ID" value="OMO88390"/>
    <property type="gene ID" value="CCACVL1_08425"/>
</dbReference>
<reference evidence="2 3" key="1">
    <citation type="submission" date="2013-09" db="EMBL/GenBank/DDBJ databases">
        <title>Corchorus capsularis genome sequencing.</title>
        <authorList>
            <person name="Alam M."/>
            <person name="Haque M.S."/>
            <person name="Islam M.S."/>
            <person name="Emdad E.M."/>
            <person name="Islam M.M."/>
            <person name="Ahmed B."/>
            <person name="Halim A."/>
            <person name="Hossen Q.M.M."/>
            <person name="Hossain M.Z."/>
            <person name="Ahmed R."/>
            <person name="Khan M.M."/>
            <person name="Islam R."/>
            <person name="Rashid M.M."/>
            <person name="Khan S.A."/>
            <person name="Rahman M.S."/>
            <person name="Alam M."/>
        </authorList>
    </citation>
    <scope>NUCLEOTIDE SEQUENCE [LARGE SCALE GENOMIC DNA]</scope>
    <source>
        <strain evidence="3">cv. CVL-1</strain>
        <tissue evidence="2">Whole seedling</tissue>
    </source>
</reference>
<feature type="compositionally biased region" description="Basic and acidic residues" evidence="1">
    <location>
        <begin position="1"/>
        <end position="26"/>
    </location>
</feature>
<comment type="caution">
    <text evidence="2">The sequence shown here is derived from an EMBL/GenBank/DDBJ whole genome shotgun (WGS) entry which is preliminary data.</text>
</comment>
<evidence type="ECO:0000256" key="1">
    <source>
        <dbReference type="SAM" id="MobiDB-lite"/>
    </source>
</evidence>
<evidence type="ECO:0000313" key="3">
    <source>
        <dbReference type="Proteomes" id="UP000188268"/>
    </source>
</evidence>
<organism evidence="2 3">
    <name type="scientific">Corchorus capsularis</name>
    <name type="common">Jute</name>
    <dbReference type="NCBI Taxonomy" id="210143"/>
    <lineage>
        <taxon>Eukaryota</taxon>
        <taxon>Viridiplantae</taxon>
        <taxon>Streptophyta</taxon>
        <taxon>Embryophyta</taxon>
        <taxon>Tracheophyta</taxon>
        <taxon>Spermatophyta</taxon>
        <taxon>Magnoliopsida</taxon>
        <taxon>eudicotyledons</taxon>
        <taxon>Gunneridae</taxon>
        <taxon>Pentapetalae</taxon>
        <taxon>rosids</taxon>
        <taxon>malvids</taxon>
        <taxon>Malvales</taxon>
        <taxon>Malvaceae</taxon>
        <taxon>Grewioideae</taxon>
        <taxon>Apeibeae</taxon>
        <taxon>Corchorus</taxon>
    </lineage>
</organism>
<accession>A0A1R3J0S1</accession>
<name>A0A1R3J0S1_COCAP</name>
<feature type="region of interest" description="Disordered" evidence="1">
    <location>
        <begin position="1"/>
        <end position="32"/>
    </location>
</feature>
<evidence type="ECO:0000313" key="2">
    <source>
        <dbReference type="EMBL" id="OMO88390.1"/>
    </source>
</evidence>
<dbReference type="Proteomes" id="UP000188268">
    <property type="component" value="Unassembled WGS sequence"/>
</dbReference>
<sequence>MATHGLQREDLTLERESGLGREEQGHLRVHMG</sequence>
<proteinExistence type="predicted"/>
<dbReference type="AlphaFoldDB" id="A0A1R3J0S1"/>
<keyword evidence="3" id="KW-1185">Reference proteome</keyword>
<protein>
    <submittedName>
        <fullName evidence="2">Uncharacterized protein</fullName>
    </submittedName>
</protein>
<gene>
    <name evidence="2" type="ORF">CCACVL1_08425</name>
</gene>